<accession>A0A0E0E2W1</accession>
<protein>
    <submittedName>
        <fullName evidence="2">Uncharacterized protein</fullName>
    </submittedName>
</protein>
<evidence type="ECO:0000313" key="2">
    <source>
        <dbReference type="EnsemblPlants" id="OMERI06G18950.1"/>
    </source>
</evidence>
<dbReference type="EnsemblPlants" id="OMERI06G18950.1">
    <property type="protein sequence ID" value="OMERI06G18950.1"/>
    <property type="gene ID" value="OMERI06G18950"/>
</dbReference>
<feature type="transmembrane region" description="Helical" evidence="1">
    <location>
        <begin position="12"/>
        <end position="32"/>
    </location>
</feature>
<reference evidence="2" key="2">
    <citation type="submission" date="2018-05" db="EMBL/GenBank/DDBJ databases">
        <title>OmerRS3 (Oryza meridionalis Reference Sequence Version 3).</title>
        <authorList>
            <person name="Zhang J."/>
            <person name="Kudrna D."/>
            <person name="Lee S."/>
            <person name="Talag J."/>
            <person name="Welchert J."/>
            <person name="Wing R.A."/>
        </authorList>
    </citation>
    <scope>NUCLEOTIDE SEQUENCE [LARGE SCALE GENOMIC DNA]</scope>
    <source>
        <strain evidence="2">cv. OR44</strain>
    </source>
</reference>
<dbReference type="AlphaFoldDB" id="A0A0E0E2W1"/>
<keyword evidence="1" id="KW-0812">Transmembrane</keyword>
<keyword evidence="1" id="KW-0472">Membrane</keyword>
<proteinExistence type="predicted"/>
<dbReference type="Gramene" id="OMERI06G18950.1">
    <property type="protein sequence ID" value="OMERI06G18950.1"/>
    <property type="gene ID" value="OMERI06G18950"/>
</dbReference>
<sequence length="90" mass="10376">MCDSLGHIDVVLIWLPSKVSNLLFFLFCELGCRRSPWSKFSMSLSRAQALIALSYRSLLKGFPKRMLSRTVPLCIHEFWETYATVPYNST</sequence>
<dbReference type="Proteomes" id="UP000008021">
    <property type="component" value="Chromosome 6"/>
</dbReference>
<evidence type="ECO:0000256" key="1">
    <source>
        <dbReference type="SAM" id="Phobius"/>
    </source>
</evidence>
<organism evidence="2">
    <name type="scientific">Oryza meridionalis</name>
    <dbReference type="NCBI Taxonomy" id="40149"/>
    <lineage>
        <taxon>Eukaryota</taxon>
        <taxon>Viridiplantae</taxon>
        <taxon>Streptophyta</taxon>
        <taxon>Embryophyta</taxon>
        <taxon>Tracheophyta</taxon>
        <taxon>Spermatophyta</taxon>
        <taxon>Magnoliopsida</taxon>
        <taxon>Liliopsida</taxon>
        <taxon>Poales</taxon>
        <taxon>Poaceae</taxon>
        <taxon>BOP clade</taxon>
        <taxon>Oryzoideae</taxon>
        <taxon>Oryzeae</taxon>
        <taxon>Oryzinae</taxon>
        <taxon>Oryza</taxon>
    </lineage>
</organism>
<reference evidence="2" key="1">
    <citation type="submission" date="2015-04" db="UniProtKB">
        <authorList>
            <consortium name="EnsemblPlants"/>
        </authorList>
    </citation>
    <scope>IDENTIFICATION</scope>
</reference>
<dbReference type="HOGENOM" id="CLU_2444581_0_0_1"/>
<name>A0A0E0E2W1_9ORYZ</name>
<keyword evidence="1" id="KW-1133">Transmembrane helix</keyword>
<keyword evidence="3" id="KW-1185">Reference proteome</keyword>
<evidence type="ECO:0000313" key="3">
    <source>
        <dbReference type="Proteomes" id="UP000008021"/>
    </source>
</evidence>